<gene>
    <name evidence="1" type="ORF">N5C72_26735</name>
</gene>
<evidence type="ECO:0000313" key="2">
    <source>
        <dbReference type="Proteomes" id="UP001158644"/>
    </source>
</evidence>
<dbReference type="AlphaFoldDB" id="A0ABD4Z1P9"/>
<name>A0ABD4Z1P9_9BURK</name>
<proteinExistence type="predicted"/>
<dbReference type="RefSeq" id="WP_279992145.1">
    <property type="nucleotide sequence ID" value="NZ_JAOBZK010000067.1"/>
</dbReference>
<comment type="caution">
    <text evidence="1">The sequence shown here is derived from an EMBL/GenBank/DDBJ whole genome shotgun (WGS) entry which is preliminary data.</text>
</comment>
<dbReference type="Proteomes" id="UP001158644">
    <property type="component" value="Unassembled WGS sequence"/>
</dbReference>
<protein>
    <submittedName>
        <fullName evidence="1">Uncharacterized protein</fullName>
    </submittedName>
</protein>
<accession>A0ABD4Z1P9</accession>
<reference evidence="1 2" key="1">
    <citation type="submission" date="2022-09" db="EMBL/GenBank/DDBJ databases">
        <title>Intensive care unit water sources are persistently colonized with multi-drug resistant bacteria and are the site of extensive horizontal gene transfer of antibiotic resistance genes.</title>
        <authorList>
            <person name="Diorio-Toth L."/>
        </authorList>
    </citation>
    <scope>NUCLEOTIDE SEQUENCE [LARGE SCALE GENOMIC DNA]</scope>
    <source>
        <strain evidence="1 2">GD03967</strain>
    </source>
</reference>
<dbReference type="EMBL" id="JAOBZK010000067">
    <property type="protein sequence ID" value="MDH1181687.1"/>
    <property type="molecule type" value="Genomic_DNA"/>
</dbReference>
<organism evidence="1 2">
    <name type="scientific">Achromobacter mucicolens</name>
    <dbReference type="NCBI Taxonomy" id="1389922"/>
    <lineage>
        <taxon>Bacteria</taxon>
        <taxon>Pseudomonadati</taxon>
        <taxon>Pseudomonadota</taxon>
        <taxon>Betaproteobacteria</taxon>
        <taxon>Burkholderiales</taxon>
        <taxon>Alcaligenaceae</taxon>
        <taxon>Achromobacter</taxon>
    </lineage>
</organism>
<evidence type="ECO:0000313" key="1">
    <source>
        <dbReference type="EMBL" id="MDH1181687.1"/>
    </source>
</evidence>
<sequence length="205" mass="22325">MTDSQTPQAIDAFAVFTRTGRAPDCFELHEKGVVAQEGGARCYTAFADIHDLCLYASRPDTAAAPADSLAFRSAPQGAWTTADGVDDFPAFMDAFRAQYVAQRLPVLEALQAQGARVAFRYIAGGAFPDLKTRELSLSAQGLHIDGATWPYESLQPIDLDDWTDTVTLQDDNGETVFTCRVANILSSDLFVNLVYDRLGQTAQYA</sequence>